<evidence type="ECO:0000313" key="1">
    <source>
        <dbReference type="EMBL" id="CAB4553294.1"/>
    </source>
</evidence>
<organism evidence="1">
    <name type="scientific">freshwater metagenome</name>
    <dbReference type="NCBI Taxonomy" id="449393"/>
    <lineage>
        <taxon>unclassified sequences</taxon>
        <taxon>metagenomes</taxon>
        <taxon>ecological metagenomes</taxon>
    </lineage>
</organism>
<reference evidence="1" key="1">
    <citation type="submission" date="2020-05" db="EMBL/GenBank/DDBJ databases">
        <authorList>
            <person name="Chiriac C."/>
            <person name="Salcher M."/>
            <person name="Ghai R."/>
            <person name="Kavagutti S V."/>
        </authorList>
    </citation>
    <scope>NUCLEOTIDE SEQUENCE</scope>
</reference>
<name>A0A6J6CQ59_9ZZZZ</name>
<dbReference type="AlphaFoldDB" id="A0A6J6CQ59"/>
<dbReference type="EMBL" id="CAEZTD010000009">
    <property type="protein sequence ID" value="CAB4553294.1"/>
    <property type="molecule type" value="Genomic_DNA"/>
</dbReference>
<proteinExistence type="predicted"/>
<protein>
    <submittedName>
        <fullName evidence="1">Unannotated protein</fullName>
    </submittedName>
</protein>
<gene>
    <name evidence="1" type="ORF">UFOPK1591_00196</name>
</gene>
<sequence length="82" mass="8468">MARPPGVPAGTIAVMRVSVLVLTVARAPPIVTDLRFASAVPLITTVEPPALLPDEGDTVVIVGTPTYVYPFDMVAVPDGAIT</sequence>
<accession>A0A6J6CQ59</accession>